<feature type="region of interest" description="Disordered" evidence="1">
    <location>
        <begin position="1"/>
        <end position="43"/>
    </location>
</feature>
<feature type="compositionally biased region" description="Basic and acidic residues" evidence="1">
    <location>
        <begin position="76"/>
        <end position="91"/>
    </location>
</feature>
<feature type="compositionally biased region" description="Acidic residues" evidence="1">
    <location>
        <begin position="173"/>
        <end position="197"/>
    </location>
</feature>
<gene>
    <name evidence="2" type="ORF">Tci_063350</name>
</gene>
<feature type="region of interest" description="Disordered" evidence="1">
    <location>
        <begin position="141"/>
        <end position="197"/>
    </location>
</feature>
<dbReference type="AlphaFoldDB" id="A0A6L2P281"/>
<sequence length="724" mass="83659">MGKVSPKKERKFKKTASPSRKLSPFKEVEPVKKAKRVKRPPRSLLLRQQQVSSSEILLVCLYQRRKHLLRLIEANGNKDDDGNDARNSERTDSDDDDENPSFTLKDYDEEEHDEEYETDDDNENVFEELCRMVSLFELRQLPFQDDDGNDARNSERTDSDDDDENPSFTLKDYDEEEHDEEYETDDDNENVYEEEDDDLCKDVDVRSLGAEHEKERKQISTAHTTTASLTISMITPLPQLTTPTPAPTTVSTATLIHALLDFSSLFGFNQRVSTLERELSQLKQADHSTQLLESAKYQIPTIVDDLPSTRIGYATRTALYSYTKEFENKAQEERKLCIDVVEKLVKDIIKDKVKSQLPHILPKEVSDFPTPIPQSTINESLKNVILAKSFSQPKSTYEAAASLTVFELKKILLDKIEKSKSYQAAPEHKELYDVLRDHKGEDEDEDPPAGSNQELKKQKMMPTEIELYWNKPNKSDTYVFTMTMEIMLEPTSNKLSVGHAFNLLKGSCRSFAELENHFEECYKAVNDKLDWNNPEGHAYSFDLSKPLPLIEDQGCQVVPANYFINNDLEYLKGGSSSSKYATSTTRTKDAKYDNIEGIEDMVPTLWSPVKIAYNKHAVWGTYHWEEIVVRRDDNVALRDIKDMLFLLVQKKLSNLDIDDRYDLEVALRMFTRRIIILYRVEDLQLEVESYQKKLNITRPETFRSDILNMIPYKNPQGIIYQDKF</sequence>
<accession>A0A6L2P281</accession>
<organism evidence="2">
    <name type="scientific">Tanacetum cinerariifolium</name>
    <name type="common">Dalmatian daisy</name>
    <name type="synonym">Chrysanthemum cinerariifolium</name>
    <dbReference type="NCBI Taxonomy" id="118510"/>
    <lineage>
        <taxon>Eukaryota</taxon>
        <taxon>Viridiplantae</taxon>
        <taxon>Streptophyta</taxon>
        <taxon>Embryophyta</taxon>
        <taxon>Tracheophyta</taxon>
        <taxon>Spermatophyta</taxon>
        <taxon>Magnoliopsida</taxon>
        <taxon>eudicotyledons</taxon>
        <taxon>Gunneridae</taxon>
        <taxon>Pentapetalae</taxon>
        <taxon>asterids</taxon>
        <taxon>campanulids</taxon>
        <taxon>Asterales</taxon>
        <taxon>Asteraceae</taxon>
        <taxon>Asteroideae</taxon>
        <taxon>Anthemideae</taxon>
        <taxon>Anthemidinae</taxon>
        <taxon>Tanacetum</taxon>
    </lineage>
</organism>
<evidence type="ECO:0000256" key="1">
    <source>
        <dbReference type="SAM" id="MobiDB-lite"/>
    </source>
</evidence>
<comment type="caution">
    <text evidence="2">The sequence shown here is derived from an EMBL/GenBank/DDBJ whole genome shotgun (WGS) entry which is preliminary data.</text>
</comment>
<proteinExistence type="predicted"/>
<feature type="compositionally biased region" description="Acidic residues" evidence="1">
    <location>
        <begin position="107"/>
        <end position="123"/>
    </location>
</feature>
<evidence type="ECO:0000313" key="2">
    <source>
        <dbReference type="EMBL" id="GEU91372.1"/>
    </source>
</evidence>
<name>A0A6L2P281_TANCI</name>
<dbReference type="EMBL" id="BKCJ010010390">
    <property type="protein sequence ID" value="GEU91372.1"/>
    <property type="molecule type" value="Genomic_DNA"/>
</dbReference>
<reference evidence="2" key="1">
    <citation type="journal article" date="2019" name="Sci. Rep.">
        <title>Draft genome of Tanacetum cinerariifolium, the natural source of mosquito coil.</title>
        <authorList>
            <person name="Yamashiro T."/>
            <person name="Shiraishi A."/>
            <person name="Satake H."/>
            <person name="Nakayama K."/>
        </authorList>
    </citation>
    <scope>NUCLEOTIDE SEQUENCE</scope>
</reference>
<protein>
    <submittedName>
        <fullName evidence="2">Uncharacterized protein</fullName>
    </submittedName>
</protein>
<feature type="region of interest" description="Disordered" evidence="1">
    <location>
        <begin position="75"/>
        <end position="123"/>
    </location>
</feature>